<dbReference type="InterPro" id="IPR022472">
    <property type="entry name" value="VPLPA-CTERM"/>
</dbReference>
<dbReference type="Proteomes" id="UP001225906">
    <property type="component" value="Unassembled WGS sequence"/>
</dbReference>
<organism evidence="4 5">
    <name type="scientific">Methylophilus aquaticus</name>
    <dbReference type="NCBI Taxonomy" id="1971610"/>
    <lineage>
        <taxon>Bacteria</taxon>
        <taxon>Pseudomonadati</taxon>
        <taxon>Pseudomonadota</taxon>
        <taxon>Betaproteobacteria</taxon>
        <taxon>Nitrosomonadales</taxon>
        <taxon>Methylophilaceae</taxon>
        <taxon>Methylophilus</taxon>
    </lineage>
</organism>
<reference evidence="5" key="1">
    <citation type="journal article" date="2019" name="Int. J. Syst. Evol. Microbiol.">
        <title>The Global Catalogue of Microorganisms (GCM) 10K type strain sequencing project: providing services to taxonomists for standard genome sequencing and annotation.</title>
        <authorList>
            <consortium name="The Broad Institute Genomics Platform"/>
            <consortium name="The Broad Institute Genome Sequencing Center for Infectious Disease"/>
            <person name="Wu L."/>
            <person name="Ma J."/>
        </authorList>
    </citation>
    <scope>NUCLEOTIDE SEQUENCE [LARGE SCALE GENOMIC DNA]</scope>
    <source>
        <strain evidence="5">VKM B-3159</strain>
    </source>
</reference>
<feature type="chain" id="PRO_5045211884" evidence="2">
    <location>
        <begin position="27"/>
        <end position="214"/>
    </location>
</feature>
<feature type="transmembrane region" description="Helical" evidence="1">
    <location>
        <begin position="189"/>
        <end position="208"/>
    </location>
</feature>
<accession>A0ABT9JSS3</accession>
<dbReference type="InterPro" id="IPR013424">
    <property type="entry name" value="Ice-binding_C"/>
</dbReference>
<proteinExistence type="predicted"/>
<comment type="caution">
    <text evidence="4">The sequence shown here is derived from an EMBL/GenBank/DDBJ whole genome shotgun (WGS) entry which is preliminary data.</text>
</comment>
<evidence type="ECO:0000313" key="5">
    <source>
        <dbReference type="Proteomes" id="UP001225906"/>
    </source>
</evidence>
<dbReference type="NCBIfam" id="TIGR03370">
    <property type="entry name" value="VPLPA-CTERM"/>
    <property type="match status" value="1"/>
</dbReference>
<keyword evidence="2" id="KW-0732">Signal</keyword>
<feature type="domain" description="Lcl C-terminal" evidence="3">
    <location>
        <begin position="38"/>
        <end position="175"/>
    </location>
</feature>
<gene>
    <name evidence="4" type="ORF">Q9291_06915</name>
</gene>
<name>A0ABT9JSS3_9PROT</name>
<evidence type="ECO:0000313" key="4">
    <source>
        <dbReference type="EMBL" id="MDP8567576.1"/>
    </source>
</evidence>
<evidence type="ECO:0000256" key="1">
    <source>
        <dbReference type="SAM" id="Phobius"/>
    </source>
</evidence>
<evidence type="ECO:0000256" key="2">
    <source>
        <dbReference type="SAM" id="SignalP"/>
    </source>
</evidence>
<dbReference type="InterPro" id="IPR011460">
    <property type="entry name" value="Lcl_C"/>
</dbReference>
<dbReference type="Pfam" id="PF07603">
    <property type="entry name" value="Lcl_C"/>
    <property type="match status" value="1"/>
</dbReference>
<evidence type="ECO:0000259" key="3">
    <source>
        <dbReference type="Pfam" id="PF07603"/>
    </source>
</evidence>
<sequence>MQNTTINNAVMAAIVAAASLSFNAEAALTSYTGANGAGMVYSSVSNVTWTKDANLYKTLNLTSNGHISLSTANAFISQLNASNYGGSQQWRLPTFQEQKELYQQELNGKEYDLTANRFIPNAYDVNNVFDNEEPSIYWTSTLRPDMYPRIDAWNFGSGSTYIGYGAWNSAFLWVVSSGQVAAVVTPSAVPVPAAAWLFGSGLVGLAGLRRKKQA</sequence>
<dbReference type="NCBIfam" id="TIGR02595">
    <property type="entry name" value="PEP_CTERM"/>
    <property type="match status" value="1"/>
</dbReference>
<protein>
    <submittedName>
        <fullName evidence="4">DUF1566 domain-containing protein</fullName>
    </submittedName>
</protein>
<keyword evidence="5" id="KW-1185">Reference proteome</keyword>
<dbReference type="EMBL" id="JAVCAP010000014">
    <property type="protein sequence ID" value="MDP8567576.1"/>
    <property type="molecule type" value="Genomic_DNA"/>
</dbReference>
<keyword evidence="1" id="KW-0472">Membrane</keyword>
<keyword evidence="1" id="KW-1133">Transmembrane helix</keyword>
<keyword evidence="1" id="KW-0812">Transmembrane</keyword>
<dbReference type="RefSeq" id="WP_306389300.1">
    <property type="nucleotide sequence ID" value="NZ_JAVCAP010000014.1"/>
</dbReference>
<feature type="signal peptide" evidence="2">
    <location>
        <begin position="1"/>
        <end position="26"/>
    </location>
</feature>